<evidence type="ECO:0000256" key="3">
    <source>
        <dbReference type="ARBA" id="ARBA00023163"/>
    </source>
</evidence>
<dbReference type="GO" id="GO:0003677">
    <property type="term" value="F:DNA binding"/>
    <property type="evidence" value="ECO:0007669"/>
    <property type="project" value="UniProtKB-KW"/>
</dbReference>
<evidence type="ECO:0000256" key="2">
    <source>
        <dbReference type="ARBA" id="ARBA00023125"/>
    </source>
</evidence>
<dbReference type="SMART" id="SM00345">
    <property type="entry name" value="HTH_GNTR"/>
    <property type="match status" value="1"/>
</dbReference>
<dbReference type="InterPro" id="IPR036388">
    <property type="entry name" value="WH-like_DNA-bd_sf"/>
</dbReference>
<evidence type="ECO:0000256" key="1">
    <source>
        <dbReference type="ARBA" id="ARBA00023015"/>
    </source>
</evidence>
<feature type="domain" description="HTH gntR-type" evidence="4">
    <location>
        <begin position="3"/>
        <end position="70"/>
    </location>
</feature>
<dbReference type="SUPFAM" id="SSF46785">
    <property type="entry name" value="Winged helix' DNA-binding domain"/>
    <property type="match status" value="1"/>
</dbReference>
<keyword evidence="2 5" id="KW-0238">DNA-binding</keyword>
<organism evidence="5 6">
    <name type="scientific">Agrobacterium tumefaciens</name>
    <dbReference type="NCBI Taxonomy" id="358"/>
    <lineage>
        <taxon>Bacteria</taxon>
        <taxon>Pseudomonadati</taxon>
        <taxon>Pseudomonadota</taxon>
        <taxon>Alphaproteobacteria</taxon>
        <taxon>Hyphomicrobiales</taxon>
        <taxon>Rhizobiaceae</taxon>
        <taxon>Rhizobium/Agrobacterium group</taxon>
        <taxon>Agrobacterium</taxon>
        <taxon>Agrobacterium tumefaciens complex</taxon>
    </lineage>
</organism>
<dbReference type="InterPro" id="IPR036390">
    <property type="entry name" value="WH_DNA-bd_sf"/>
</dbReference>
<accession>A0AAW8M382</accession>
<dbReference type="Gene3D" id="1.10.10.10">
    <property type="entry name" value="Winged helix-like DNA-binding domain superfamily/Winged helix DNA-binding domain"/>
    <property type="match status" value="1"/>
</dbReference>
<name>A0AAW8M382_AGRTU</name>
<dbReference type="Proteomes" id="UP001265315">
    <property type="component" value="Unassembled WGS sequence"/>
</dbReference>
<comment type="caution">
    <text evidence="5">The sequence shown here is derived from an EMBL/GenBank/DDBJ whole genome shotgun (WGS) entry which is preliminary data.</text>
</comment>
<dbReference type="Pfam" id="PF00392">
    <property type="entry name" value="GntR"/>
    <property type="match status" value="1"/>
</dbReference>
<gene>
    <name evidence="5" type="ORF">J2W61_005426</name>
</gene>
<evidence type="ECO:0000313" key="6">
    <source>
        <dbReference type="Proteomes" id="UP001265315"/>
    </source>
</evidence>
<protein>
    <submittedName>
        <fullName evidence="5">DNA-binding GntR family transcriptional regulator</fullName>
    </submittedName>
</protein>
<dbReference type="EMBL" id="JAVDSW010000012">
    <property type="protein sequence ID" value="MDR6705551.1"/>
    <property type="molecule type" value="Genomic_DNA"/>
</dbReference>
<dbReference type="PANTHER" id="PTHR43537">
    <property type="entry name" value="TRANSCRIPTIONAL REGULATOR, GNTR FAMILY"/>
    <property type="match status" value="1"/>
</dbReference>
<evidence type="ECO:0000313" key="5">
    <source>
        <dbReference type="EMBL" id="MDR6705551.1"/>
    </source>
</evidence>
<evidence type="ECO:0000259" key="4">
    <source>
        <dbReference type="PROSITE" id="PS50949"/>
    </source>
</evidence>
<keyword evidence="1" id="KW-0805">Transcription regulation</keyword>
<keyword evidence="3" id="KW-0804">Transcription</keyword>
<dbReference type="InterPro" id="IPR000524">
    <property type="entry name" value="Tscrpt_reg_HTH_GntR"/>
</dbReference>
<dbReference type="PROSITE" id="PS50949">
    <property type="entry name" value="HTH_GNTR"/>
    <property type="match status" value="1"/>
</dbReference>
<dbReference type="AlphaFoldDB" id="A0AAW8M382"/>
<sequence>MRTSTDSVVMADLRRRLFLGDLRAGSPIRIADIADDVGVSTAPVRDALMRLSERGIIARIEGRGFFVSTTPDHEASELLGILHKIVIFAIKRGKGAGPFDQEPLDRSDAHNGWHDDLNIMFERICSPPVASLATTIADRLWDLRRRIAEQQKFQSAETRLAQVVIRSLGRGDGERAQRIVNASYNYCQQFLMRQIISN</sequence>
<dbReference type="GO" id="GO:0003700">
    <property type="term" value="F:DNA-binding transcription factor activity"/>
    <property type="evidence" value="ECO:0007669"/>
    <property type="project" value="InterPro"/>
</dbReference>
<dbReference type="RefSeq" id="WP_111794744.1">
    <property type="nucleotide sequence ID" value="NZ_JAGIPM010000015.1"/>
</dbReference>
<dbReference type="PANTHER" id="PTHR43537:SF45">
    <property type="entry name" value="GNTR FAMILY REGULATORY PROTEIN"/>
    <property type="match status" value="1"/>
</dbReference>
<reference evidence="5" key="1">
    <citation type="submission" date="2023-07" db="EMBL/GenBank/DDBJ databases">
        <title>Sorghum-associated microbial communities from plants grown in Nebraska, USA.</title>
        <authorList>
            <person name="Schachtman D."/>
        </authorList>
    </citation>
    <scope>NUCLEOTIDE SEQUENCE</scope>
    <source>
        <strain evidence="5">1457</strain>
    </source>
</reference>
<proteinExistence type="predicted"/>